<sequence length="88" mass="9952">MHAKRHLICGIHITDRLQHAVKVQELLTQYGKFIKTRLGLHEVGEGNDSPNGLLLLEFLDDEAAFTKFTGDIAKVEGIEVQKMIFEHP</sequence>
<dbReference type="Gene3D" id="3.30.70.1150">
    <property type="entry name" value="ACT-like. Chain A, domain 2"/>
    <property type="match status" value="1"/>
</dbReference>
<accession>A0A0S6VUX9</accession>
<proteinExistence type="predicted"/>
<dbReference type="STRING" id="1499966.U14_01084"/>
<dbReference type="InterPro" id="IPR045865">
    <property type="entry name" value="ACT-like_dom_sf"/>
</dbReference>
<dbReference type="InterPro" id="IPR027271">
    <property type="entry name" value="Acetolactate_synth/TF_NikR_C"/>
</dbReference>
<name>A0A0S6VUX9_9BACT</name>
<dbReference type="AlphaFoldDB" id="A0A0S6VUX9"/>
<dbReference type="SUPFAM" id="SSF55021">
    <property type="entry name" value="ACT-like"/>
    <property type="match status" value="1"/>
</dbReference>
<protein>
    <recommendedName>
        <fullName evidence="3">Iron-only hydrogenase system regulator</fullName>
    </recommendedName>
</protein>
<dbReference type="HOGENOM" id="CLU_170247_1_0_0"/>
<organism evidence="1">
    <name type="scientific">Candidatus Moduliflexus flocculans</name>
    <dbReference type="NCBI Taxonomy" id="1499966"/>
    <lineage>
        <taxon>Bacteria</taxon>
        <taxon>Candidatus Moduliflexota</taxon>
        <taxon>Candidatus Moduliflexia</taxon>
        <taxon>Candidatus Moduliflexales</taxon>
        <taxon>Candidatus Moduliflexaceae</taxon>
    </lineage>
</organism>
<evidence type="ECO:0008006" key="3">
    <source>
        <dbReference type="Google" id="ProtNLM"/>
    </source>
</evidence>
<dbReference type="Proteomes" id="UP000030700">
    <property type="component" value="Unassembled WGS sequence"/>
</dbReference>
<evidence type="ECO:0000313" key="1">
    <source>
        <dbReference type="EMBL" id="GAK49860.1"/>
    </source>
</evidence>
<gene>
    <name evidence="1" type="ORF">U14_01084</name>
</gene>
<dbReference type="EMBL" id="DF820455">
    <property type="protein sequence ID" value="GAK49860.1"/>
    <property type="molecule type" value="Genomic_DNA"/>
</dbReference>
<evidence type="ECO:0000313" key="2">
    <source>
        <dbReference type="Proteomes" id="UP000030700"/>
    </source>
</evidence>
<reference evidence="1" key="1">
    <citation type="journal article" date="2015" name="PeerJ">
        <title>First genomic representation of candidate bacterial phylum KSB3 points to enhanced environmental sensing as a trigger of wastewater bulking.</title>
        <authorList>
            <person name="Sekiguchi Y."/>
            <person name="Ohashi A."/>
            <person name="Parks D.H."/>
            <person name="Yamauchi T."/>
            <person name="Tyson G.W."/>
            <person name="Hugenholtz P."/>
        </authorList>
    </citation>
    <scope>NUCLEOTIDE SEQUENCE [LARGE SCALE GENOMIC DNA]</scope>
</reference>
<keyword evidence="2" id="KW-1185">Reference proteome</keyword>